<sequence>MIGLMKQVLYIKRGPPFHITRHGFWTVAFCEEIIYAYGERVKQTPGKTLPNQQESSELICVPSNPNSHRR</sequence>
<name>A0A5J5AP72_9ASTE</name>
<organism evidence="2 3">
    <name type="scientific">Nyssa sinensis</name>
    <dbReference type="NCBI Taxonomy" id="561372"/>
    <lineage>
        <taxon>Eukaryota</taxon>
        <taxon>Viridiplantae</taxon>
        <taxon>Streptophyta</taxon>
        <taxon>Embryophyta</taxon>
        <taxon>Tracheophyta</taxon>
        <taxon>Spermatophyta</taxon>
        <taxon>Magnoliopsida</taxon>
        <taxon>eudicotyledons</taxon>
        <taxon>Gunneridae</taxon>
        <taxon>Pentapetalae</taxon>
        <taxon>asterids</taxon>
        <taxon>Cornales</taxon>
        <taxon>Nyssaceae</taxon>
        <taxon>Nyssa</taxon>
    </lineage>
</organism>
<feature type="region of interest" description="Disordered" evidence="1">
    <location>
        <begin position="45"/>
        <end position="70"/>
    </location>
</feature>
<protein>
    <submittedName>
        <fullName evidence="2">Uncharacterized protein</fullName>
    </submittedName>
</protein>
<feature type="compositionally biased region" description="Polar residues" evidence="1">
    <location>
        <begin position="45"/>
        <end position="56"/>
    </location>
</feature>
<accession>A0A5J5AP72</accession>
<reference evidence="2 3" key="1">
    <citation type="submission" date="2019-09" db="EMBL/GenBank/DDBJ databases">
        <title>A chromosome-level genome assembly of the Chinese tupelo Nyssa sinensis.</title>
        <authorList>
            <person name="Yang X."/>
            <person name="Kang M."/>
            <person name="Yang Y."/>
            <person name="Xiong H."/>
            <person name="Wang M."/>
            <person name="Zhang Z."/>
            <person name="Wang Z."/>
            <person name="Wu H."/>
            <person name="Ma T."/>
            <person name="Liu J."/>
            <person name="Xi Z."/>
        </authorList>
    </citation>
    <scope>NUCLEOTIDE SEQUENCE [LARGE SCALE GENOMIC DNA]</scope>
    <source>
        <strain evidence="2">J267</strain>
        <tissue evidence="2">Leaf</tissue>
    </source>
</reference>
<dbReference type="AlphaFoldDB" id="A0A5J5AP72"/>
<gene>
    <name evidence="2" type="ORF">F0562_005889</name>
</gene>
<evidence type="ECO:0000313" key="3">
    <source>
        <dbReference type="Proteomes" id="UP000325577"/>
    </source>
</evidence>
<evidence type="ECO:0000313" key="2">
    <source>
        <dbReference type="EMBL" id="KAA8531197.1"/>
    </source>
</evidence>
<dbReference type="Proteomes" id="UP000325577">
    <property type="component" value="Linkage Group LG2"/>
</dbReference>
<keyword evidence="3" id="KW-1185">Reference proteome</keyword>
<proteinExistence type="predicted"/>
<dbReference type="EMBL" id="CM018043">
    <property type="protein sequence ID" value="KAA8531197.1"/>
    <property type="molecule type" value="Genomic_DNA"/>
</dbReference>
<evidence type="ECO:0000256" key="1">
    <source>
        <dbReference type="SAM" id="MobiDB-lite"/>
    </source>
</evidence>